<dbReference type="AlphaFoldDB" id="A0A1E3XF83"/>
<dbReference type="GO" id="GO:0031411">
    <property type="term" value="C:gas vesicle"/>
    <property type="evidence" value="ECO:0007669"/>
    <property type="project" value="UniProtKB-SubCell"/>
</dbReference>
<comment type="similarity">
    <text evidence="2">Belongs to the CbbQ/NirQ/NorQ/GpvN family.</text>
</comment>
<evidence type="ECO:0000256" key="1">
    <source>
        <dbReference type="ARBA" id="ARBA00004496"/>
    </source>
</evidence>
<comment type="subcellular location">
    <subcellularLocation>
        <location evidence="1">Cytoplasm</location>
    </subcellularLocation>
    <subcellularLocation>
        <location evidence="8">Gas vesicle</location>
    </subcellularLocation>
</comment>
<dbReference type="InterPro" id="IPR003593">
    <property type="entry name" value="AAA+_ATPase"/>
</dbReference>
<evidence type="ECO:0000313" key="11">
    <source>
        <dbReference type="EMBL" id="ODS34292.1"/>
    </source>
</evidence>
<dbReference type="Gene3D" id="3.40.50.300">
    <property type="entry name" value="P-loop containing nucleotide triphosphate hydrolases"/>
    <property type="match status" value="1"/>
</dbReference>
<proteinExistence type="inferred from homology"/>
<dbReference type="InterPro" id="IPR050764">
    <property type="entry name" value="CbbQ/NirQ/NorQ/GpvN"/>
</dbReference>
<name>A0A1E3XF83_9BACT</name>
<protein>
    <submittedName>
        <fullName evidence="11">Gas vesicle protein</fullName>
    </submittedName>
</protein>
<evidence type="ECO:0000259" key="10">
    <source>
        <dbReference type="SMART" id="SM00382"/>
    </source>
</evidence>
<dbReference type="SMART" id="SM00382">
    <property type="entry name" value="AAA"/>
    <property type="match status" value="1"/>
</dbReference>
<evidence type="ECO:0000313" key="12">
    <source>
        <dbReference type="Proteomes" id="UP000094056"/>
    </source>
</evidence>
<evidence type="ECO:0000256" key="9">
    <source>
        <dbReference type="ARBA" id="ARBA00049360"/>
    </source>
</evidence>
<keyword evidence="6" id="KW-0067">ATP-binding</keyword>
<dbReference type="GO" id="GO:0016887">
    <property type="term" value="F:ATP hydrolysis activity"/>
    <property type="evidence" value="ECO:0007669"/>
    <property type="project" value="InterPro"/>
</dbReference>
<keyword evidence="3" id="KW-0963">Cytoplasm</keyword>
<dbReference type="InterPro" id="IPR013462">
    <property type="entry name" value="Gas-vesicle_GvpN"/>
</dbReference>
<keyword evidence="5" id="KW-0378">Hydrolase</keyword>
<comment type="catalytic activity">
    <reaction evidence="9">
        <text>ATP + H2O = ADP + phosphate + H(+)</text>
        <dbReference type="Rhea" id="RHEA:13065"/>
        <dbReference type="ChEBI" id="CHEBI:15377"/>
        <dbReference type="ChEBI" id="CHEBI:15378"/>
        <dbReference type="ChEBI" id="CHEBI:30616"/>
        <dbReference type="ChEBI" id="CHEBI:43474"/>
        <dbReference type="ChEBI" id="CHEBI:456216"/>
    </reaction>
</comment>
<keyword evidence="4" id="KW-0547">Nucleotide-binding</keyword>
<dbReference type="GO" id="GO:0005524">
    <property type="term" value="F:ATP binding"/>
    <property type="evidence" value="ECO:0007669"/>
    <property type="project" value="UniProtKB-KW"/>
</dbReference>
<dbReference type="PANTHER" id="PTHR42759">
    <property type="entry name" value="MOXR FAMILY PROTEIN"/>
    <property type="match status" value="1"/>
</dbReference>
<sequence>MPVETLSEVQPITIAKEQPNFVRTPHIKEIIDRALLYINVGFPIHFSSPAGTGKTTLAAYIAANLEQPVILIHGDDEFSTSDLVGGEHGFRRKKTVDNFIHSVLKTDEKVQADWIDNRLTVACKHGFTLLYDEFTRSRPEANNVLLSVLEERLLDLPAARGEDAYLKVHPNFKAIFTSNPEEYAGVYKAQDALKDRMITIKLGHYDRDTEIVITCAKAGVKEKRR</sequence>
<dbReference type="PANTHER" id="PTHR42759:SF1">
    <property type="entry name" value="MAGNESIUM-CHELATASE SUBUNIT CHLD"/>
    <property type="match status" value="1"/>
</dbReference>
<keyword evidence="7" id="KW-0304">Gas vesicle</keyword>
<evidence type="ECO:0000256" key="7">
    <source>
        <dbReference type="ARBA" id="ARBA00022987"/>
    </source>
</evidence>
<reference evidence="11 12" key="1">
    <citation type="submission" date="2016-07" db="EMBL/GenBank/DDBJ databases">
        <title>Draft genome of Scalindua rubra, obtained from a brine-seawater interface in the Red Sea, sheds light on salt adaptation in anammox bacteria.</title>
        <authorList>
            <person name="Speth D.R."/>
            <person name="Lagkouvardos I."/>
            <person name="Wang Y."/>
            <person name="Qian P.-Y."/>
            <person name="Dutilh B.E."/>
            <person name="Jetten M.S."/>
        </authorList>
    </citation>
    <scope>NUCLEOTIDE SEQUENCE [LARGE SCALE GENOMIC DNA]</scope>
    <source>
        <strain evidence="11">BSI-1</strain>
    </source>
</reference>
<dbReference type="GO" id="GO:0031412">
    <property type="term" value="P:gas vesicle organization"/>
    <property type="evidence" value="ECO:0007669"/>
    <property type="project" value="InterPro"/>
</dbReference>
<evidence type="ECO:0000256" key="4">
    <source>
        <dbReference type="ARBA" id="ARBA00022741"/>
    </source>
</evidence>
<dbReference type="SUPFAM" id="SSF52540">
    <property type="entry name" value="P-loop containing nucleoside triphosphate hydrolases"/>
    <property type="match status" value="1"/>
</dbReference>
<dbReference type="EMBL" id="MAYW01000009">
    <property type="protein sequence ID" value="ODS34292.1"/>
    <property type="molecule type" value="Genomic_DNA"/>
</dbReference>
<dbReference type="NCBIfam" id="TIGR02640">
    <property type="entry name" value="gas_vesic_GvpN"/>
    <property type="match status" value="1"/>
</dbReference>
<evidence type="ECO:0000256" key="3">
    <source>
        <dbReference type="ARBA" id="ARBA00022490"/>
    </source>
</evidence>
<dbReference type="GO" id="GO:0005737">
    <property type="term" value="C:cytoplasm"/>
    <property type="evidence" value="ECO:0007669"/>
    <property type="project" value="UniProtKB-SubCell"/>
</dbReference>
<dbReference type="InterPro" id="IPR011704">
    <property type="entry name" value="ATPase_dyneun-rel_AAA"/>
</dbReference>
<evidence type="ECO:0000256" key="2">
    <source>
        <dbReference type="ARBA" id="ARBA00009417"/>
    </source>
</evidence>
<evidence type="ECO:0000256" key="5">
    <source>
        <dbReference type="ARBA" id="ARBA00022801"/>
    </source>
</evidence>
<organism evidence="11 12">
    <name type="scientific">Candidatus Scalindua rubra</name>
    <dbReference type="NCBI Taxonomy" id="1872076"/>
    <lineage>
        <taxon>Bacteria</taxon>
        <taxon>Pseudomonadati</taxon>
        <taxon>Planctomycetota</taxon>
        <taxon>Candidatus Brocadiia</taxon>
        <taxon>Candidatus Brocadiales</taxon>
        <taxon>Candidatus Scalinduaceae</taxon>
        <taxon>Candidatus Scalindua</taxon>
    </lineage>
</organism>
<dbReference type="Proteomes" id="UP000094056">
    <property type="component" value="Unassembled WGS sequence"/>
</dbReference>
<feature type="domain" description="AAA+ ATPase" evidence="10">
    <location>
        <begin position="40"/>
        <end position="204"/>
    </location>
</feature>
<dbReference type="PATRIC" id="fig|1872076.5.peg.630"/>
<gene>
    <name evidence="11" type="ORF">SCARUB_00551</name>
</gene>
<dbReference type="InterPro" id="IPR027417">
    <property type="entry name" value="P-loop_NTPase"/>
</dbReference>
<dbReference type="Pfam" id="PF07728">
    <property type="entry name" value="AAA_5"/>
    <property type="match status" value="1"/>
</dbReference>
<accession>A0A1E3XF83</accession>
<comment type="caution">
    <text evidence="11">The sequence shown here is derived from an EMBL/GenBank/DDBJ whole genome shotgun (WGS) entry which is preliminary data.</text>
</comment>
<evidence type="ECO:0000256" key="8">
    <source>
        <dbReference type="ARBA" id="ARBA00035108"/>
    </source>
</evidence>
<evidence type="ECO:0000256" key="6">
    <source>
        <dbReference type="ARBA" id="ARBA00022840"/>
    </source>
</evidence>